<dbReference type="Proteomes" id="UP001153069">
    <property type="component" value="Unassembled WGS sequence"/>
</dbReference>
<dbReference type="EMBL" id="CAICTM010001594">
    <property type="protein sequence ID" value="CAB9524861.1"/>
    <property type="molecule type" value="Genomic_DNA"/>
</dbReference>
<dbReference type="AlphaFoldDB" id="A0A9N8HT09"/>
<accession>A0A9N8HT09</accession>
<protein>
    <submittedName>
        <fullName evidence="1">Uncharacterized protein</fullName>
    </submittedName>
</protein>
<proteinExistence type="predicted"/>
<evidence type="ECO:0000313" key="1">
    <source>
        <dbReference type="EMBL" id="CAB9524861.1"/>
    </source>
</evidence>
<comment type="caution">
    <text evidence="1">The sequence shown here is derived from an EMBL/GenBank/DDBJ whole genome shotgun (WGS) entry which is preliminary data.</text>
</comment>
<evidence type="ECO:0000313" key="2">
    <source>
        <dbReference type="Proteomes" id="UP001153069"/>
    </source>
</evidence>
<gene>
    <name evidence="1" type="ORF">SEMRO_1596_G284800.1</name>
</gene>
<name>A0A9N8HT09_9STRA</name>
<sequence length="201" mass="22438">MNLVQAVTSTVGASQLSLQNTTNQHLADVKKTLGTLQDGMATESKSVMKAIEELGSKTSSLEKAVTEEAKAVCEADKMRRLEFALQNISIVAKDFIIKYAQDNGQPSSGYHSYRYSSRSENAETLFRDILLAFRRNLGYYITNYYSVVPSGSYDEGRFKSTINQEWCKAFQDKLVLKLHSLLGKKPVITTDNGGRIIISYE</sequence>
<keyword evidence="2" id="KW-1185">Reference proteome</keyword>
<organism evidence="1 2">
    <name type="scientific">Seminavis robusta</name>
    <dbReference type="NCBI Taxonomy" id="568900"/>
    <lineage>
        <taxon>Eukaryota</taxon>
        <taxon>Sar</taxon>
        <taxon>Stramenopiles</taxon>
        <taxon>Ochrophyta</taxon>
        <taxon>Bacillariophyta</taxon>
        <taxon>Bacillariophyceae</taxon>
        <taxon>Bacillariophycidae</taxon>
        <taxon>Naviculales</taxon>
        <taxon>Naviculaceae</taxon>
        <taxon>Seminavis</taxon>
    </lineage>
</organism>
<reference evidence="1" key="1">
    <citation type="submission" date="2020-06" db="EMBL/GenBank/DDBJ databases">
        <authorList>
            <consortium name="Plant Systems Biology data submission"/>
        </authorList>
    </citation>
    <scope>NUCLEOTIDE SEQUENCE</scope>
    <source>
        <strain evidence="1">D6</strain>
    </source>
</reference>